<feature type="region of interest" description="Disordered" evidence="1">
    <location>
        <begin position="1"/>
        <end position="51"/>
    </location>
</feature>
<gene>
    <name evidence="2" type="ORF">Tci_925895</name>
</gene>
<keyword evidence="2" id="KW-0378">Hydrolase</keyword>
<organism evidence="2">
    <name type="scientific">Tanacetum cinerariifolium</name>
    <name type="common">Dalmatian daisy</name>
    <name type="synonym">Chrysanthemum cinerariifolium</name>
    <dbReference type="NCBI Taxonomy" id="118510"/>
    <lineage>
        <taxon>Eukaryota</taxon>
        <taxon>Viridiplantae</taxon>
        <taxon>Streptophyta</taxon>
        <taxon>Embryophyta</taxon>
        <taxon>Tracheophyta</taxon>
        <taxon>Spermatophyta</taxon>
        <taxon>Magnoliopsida</taxon>
        <taxon>eudicotyledons</taxon>
        <taxon>Gunneridae</taxon>
        <taxon>Pentapetalae</taxon>
        <taxon>asterids</taxon>
        <taxon>campanulids</taxon>
        <taxon>Asterales</taxon>
        <taxon>Asteraceae</taxon>
        <taxon>Asteroideae</taxon>
        <taxon>Anthemideae</taxon>
        <taxon>Anthemidinae</taxon>
        <taxon>Tanacetum</taxon>
    </lineage>
</organism>
<feature type="compositionally biased region" description="Polar residues" evidence="1">
    <location>
        <begin position="38"/>
        <end position="51"/>
    </location>
</feature>
<keyword evidence="2" id="KW-0347">Helicase</keyword>
<feature type="non-terminal residue" evidence="2">
    <location>
        <position position="70"/>
    </location>
</feature>
<evidence type="ECO:0000256" key="1">
    <source>
        <dbReference type="SAM" id="MobiDB-lite"/>
    </source>
</evidence>
<proteinExistence type="predicted"/>
<name>A0A699X7V4_TANCI</name>
<feature type="non-terminal residue" evidence="2">
    <location>
        <position position="1"/>
    </location>
</feature>
<dbReference type="AlphaFoldDB" id="A0A699X7V4"/>
<evidence type="ECO:0000313" key="2">
    <source>
        <dbReference type="EMBL" id="GFD53926.1"/>
    </source>
</evidence>
<dbReference type="GO" id="GO:0004386">
    <property type="term" value="F:helicase activity"/>
    <property type="evidence" value="ECO:0007669"/>
    <property type="project" value="UniProtKB-KW"/>
</dbReference>
<sequence length="70" mass="7736">EKITNDDVSRKRKKTTNNITESVASKPVTEEGEVVGANKSQSSAGDSFWSDATTTSFHDLLKLKIYKLCE</sequence>
<keyword evidence="2" id="KW-0547">Nucleotide-binding</keyword>
<accession>A0A699X7V4</accession>
<reference evidence="2" key="1">
    <citation type="journal article" date="2019" name="Sci. Rep.">
        <title>Draft genome of Tanacetum cinerariifolium, the natural source of mosquito coil.</title>
        <authorList>
            <person name="Yamashiro T."/>
            <person name="Shiraishi A."/>
            <person name="Satake H."/>
            <person name="Nakayama K."/>
        </authorList>
    </citation>
    <scope>NUCLEOTIDE SEQUENCE</scope>
</reference>
<dbReference type="EMBL" id="BKCJ011800181">
    <property type="protein sequence ID" value="GFD53926.1"/>
    <property type="molecule type" value="Genomic_DNA"/>
</dbReference>
<comment type="caution">
    <text evidence="2">The sequence shown here is derived from an EMBL/GenBank/DDBJ whole genome shotgun (WGS) entry which is preliminary data.</text>
</comment>
<keyword evidence="2" id="KW-0067">ATP-binding</keyword>
<protein>
    <submittedName>
        <fullName evidence="2">Helicase protein MOM1-like</fullName>
    </submittedName>
</protein>